<gene>
    <name evidence="6" type="ORF">P8192_03955</name>
</gene>
<dbReference type="Pfam" id="PF00027">
    <property type="entry name" value="cNMP_binding"/>
    <property type="match status" value="1"/>
</dbReference>
<dbReference type="PROSITE" id="PS50042">
    <property type="entry name" value="CNMP_BINDING_3"/>
    <property type="match status" value="1"/>
</dbReference>
<dbReference type="PANTHER" id="PTHR24567">
    <property type="entry name" value="CRP FAMILY TRANSCRIPTIONAL REGULATORY PROTEIN"/>
    <property type="match status" value="1"/>
</dbReference>
<dbReference type="RefSeq" id="WP_278158665.1">
    <property type="nucleotide sequence ID" value="NZ_CP121252.1"/>
</dbReference>
<dbReference type="Gene3D" id="1.10.10.10">
    <property type="entry name" value="Winged helix-like DNA-binding domain superfamily/Winged helix DNA-binding domain"/>
    <property type="match status" value="1"/>
</dbReference>
<dbReference type="SMART" id="SM00100">
    <property type="entry name" value="cNMP"/>
    <property type="match status" value="1"/>
</dbReference>
<dbReference type="InterPro" id="IPR018490">
    <property type="entry name" value="cNMP-bd_dom_sf"/>
</dbReference>
<keyword evidence="1" id="KW-0805">Transcription regulation</keyword>
<dbReference type="PANTHER" id="PTHR24567:SF74">
    <property type="entry name" value="HTH-TYPE TRANSCRIPTIONAL REGULATOR ARCR"/>
    <property type="match status" value="1"/>
</dbReference>
<evidence type="ECO:0000256" key="3">
    <source>
        <dbReference type="ARBA" id="ARBA00023163"/>
    </source>
</evidence>
<feature type="domain" description="HTH crp-type" evidence="5">
    <location>
        <begin position="157"/>
        <end position="229"/>
    </location>
</feature>
<dbReference type="InterPro" id="IPR000595">
    <property type="entry name" value="cNMP-bd_dom"/>
</dbReference>
<evidence type="ECO:0000313" key="7">
    <source>
        <dbReference type="Proteomes" id="UP001219037"/>
    </source>
</evidence>
<name>A0ABY8H9J0_9MICC</name>
<proteinExistence type="predicted"/>
<protein>
    <submittedName>
        <fullName evidence="6">Crp/Fnr family transcriptional regulator</fullName>
    </submittedName>
</protein>
<reference evidence="6 7" key="1">
    <citation type="submission" date="2023-04" db="EMBL/GenBank/DDBJ databases">
        <title>Funneling lignin-derived compounds into biodiesel using alkali-halophilic Citricoccus sp. P2.</title>
        <authorList>
            <person name="Luo C.-B."/>
        </authorList>
    </citation>
    <scope>NUCLEOTIDE SEQUENCE [LARGE SCALE GENOMIC DNA]</scope>
    <source>
        <strain evidence="6 7">P2</strain>
    </source>
</reference>
<evidence type="ECO:0000313" key="6">
    <source>
        <dbReference type="EMBL" id="WFP17277.1"/>
    </source>
</evidence>
<dbReference type="Pfam" id="PF13545">
    <property type="entry name" value="HTH_Crp_2"/>
    <property type="match status" value="1"/>
</dbReference>
<evidence type="ECO:0000259" key="5">
    <source>
        <dbReference type="PROSITE" id="PS51063"/>
    </source>
</evidence>
<dbReference type="SMART" id="SM00419">
    <property type="entry name" value="HTH_CRP"/>
    <property type="match status" value="1"/>
</dbReference>
<dbReference type="InterPro" id="IPR050397">
    <property type="entry name" value="Env_Response_Regulators"/>
</dbReference>
<dbReference type="PROSITE" id="PS51063">
    <property type="entry name" value="HTH_CRP_2"/>
    <property type="match status" value="1"/>
</dbReference>
<dbReference type="InterPro" id="IPR036388">
    <property type="entry name" value="WH-like_DNA-bd_sf"/>
</dbReference>
<feature type="domain" description="Cyclic nucleotide-binding" evidence="4">
    <location>
        <begin position="23"/>
        <end position="143"/>
    </location>
</feature>
<evidence type="ECO:0000256" key="2">
    <source>
        <dbReference type="ARBA" id="ARBA00023125"/>
    </source>
</evidence>
<keyword evidence="3" id="KW-0804">Transcription</keyword>
<dbReference type="InterPro" id="IPR012318">
    <property type="entry name" value="HTH_CRP"/>
</dbReference>
<organism evidence="6 7">
    <name type="scientific">Citricoccus muralis</name>
    <dbReference type="NCBI Taxonomy" id="169134"/>
    <lineage>
        <taxon>Bacteria</taxon>
        <taxon>Bacillati</taxon>
        <taxon>Actinomycetota</taxon>
        <taxon>Actinomycetes</taxon>
        <taxon>Micrococcales</taxon>
        <taxon>Micrococcaceae</taxon>
        <taxon>Citricoccus</taxon>
    </lineage>
</organism>
<dbReference type="SUPFAM" id="SSF46785">
    <property type="entry name" value="Winged helix' DNA-binding domain"/>
    <property type="match status" value="1"/>
</dbReference>
<evidence type="ECO:0000256" key="1">
    <source>
        <dbReference type="ARBA" id="ARBA00023015"/>
    </source>
</evidence>
<dbReference type="Proteomes" id="UP001219037">
    <property type="component" value="Chromosome"/>
</dbReference>
<dbReference type="InterPro" id="IPR036390">
    <property type="entry name" value="WH_DNA-bd_sf"/>
</dbReference>
<dbReference type="CDD" id="cd00038">
    <property type="entry name" value="CAP_ED"/>
    <property type="match status" value="1"/>
</dbReference>
<evidence type="ECO:0000259" key="4">
    <source>
        <dbReference type="PROSITE" id="PS50042"/>
    </source>
</evidence>
<accession>A0ABY8H9J0</accession>
<dbReference type="Gene3D" id="2.60.120.10">
    <property type="entry name" value="Jelly Rolls"/>
    <property type="match status" value="1"/>
</dbReference>
<dbReference type="SUPFAM" id="SSF51206">
    <property type="entry name" value="cAMP-binding domain-like"/>
    <property type="match status" value="1"/>
</dbReference>
<sequence length="238" mass="25949">MFTPLPAVDTARSEELCVARVPLFRGLTHEHQLEVARVARPTLLDRTERVYSGGSNISQLMVVHTGRVKISRTSPDGHEQIIRVLGAGDFIGESAFLSGVRPDHEATALEPAQLCVFHHADLGRLVEKHPSIGLRMLESVSRRLRETEARLASVISGDVTSRLASYLLTLPTRHGSGIYPEVLLPLAKKDIASLLDTTPESLSRQLRHLSDSGVITQAPRGKITITDIDALSTLSTNS</sequence>
<keyword evidence="2" id="KW-0238">DNA-binding</keyword>
<dbReference type="EMBL" id="CP121252">
    <property type="protein sequence ID" value="WFP17277.1"/>
    <property type="molecule type" value="Genomic_DNA"/>
</dbReference>
<keyword evidence="7" id="KW-1185">Reference proteome</keyword>
<dbReference type="InterPro" id="IPR014710">
    <property type="entry name" value="RmlC-like_jellyroll"/>
</dbReference>